<evidence type="ECO:0008006" key="4">
    <source>
        <dbReference type="Google" id="ProtNLM"/>
    </source>
</evidence>
<proteinExistence type="predicted"/>
<protein>
    <recommendedName>
        <fullName evidence="4">Nitrile hydratase alpha /Thiocyanate hydrolase gamma domain-containing protein</fullName>
    </recommendedName>
</protein>
<dbReference type="InterPro" id="IPR036648">
    <property type="entry name" value="CN_Hdrase_a/SCN_Hdrase_g_sf"/>
</dbReference>
<organism evidence="2 3">
    <name type="scientific">Microscilla marina ATCC 23134</name>
    <dbReference type="NCBI Taxonomy" id="313606"/>
    <lineage>
        <taxon>Bacteria</taxon>
        <taxon>Pseudomonadati</taxon>
        <taxon>Bacteroidota</taxon>
        <taxon>Cytophagia</taxon>
        <taxon>Cytophagales</taxon>
        <taxon>Microscillaceae</taxon>
        <taxon>Microscilla</taxon>
    </lineage>
</organism>
<sequence>MTQQEILDRFGSLEKLITDTNFRNALKKDPRKALAQELSGVTIPDNVSLIVHENTTNEMHIILLPDAEVSGEDMPDDDPMEVVLDKAMADKSFKDLLMIDPKGVLAKELPDFYVPDEFKVYFHENTATEWHLLIPSLETEDEDGELSEDELEAVAGGAGRRRRRRRRGPHIGRRRGGKGPRCRKRRFR</sequence>
<accession>A1ZPJ0</accession>
<dbReference type="GO" id="GO:0003824">
    <property type="term" value="F:catalytic activity"/>
    <property type="evidence" value="ECO:0007669"/>
    <property type="project" value="InterPro"/>
</dbReference>
<dbReference type="EMBL" id="AAWS01000021">
    <property type="protein sequence ID" value="EAY27729.1"/>
    <property type="molecule type" value="Genomic_DNA"/>
</dbReference>
<feature type="region of interest" description="Disordered" evidence="1">
    <location>
        <begin position="141"/>
        <end position="188"/>
    </location>
</feature>
<evidence type="ECO:0000256" key="1">
    <source>
        <dbReference type="SAM" id="MobiDB-lite"/>
    </source>
</evidence>
<gene>
    <name evidence="2" type="ORF">M23134_03798</name>
</gene>
<dbReference type="SUPFAM" id="SSF56209">
    <property type="entry name" value="Nitrile hydratase alpha chain"/>
    <property type="match status" value="1"/>
</dbReference>
<comment type="caution">
    <text evidence="2">The sequence shown here is derived from an EMBL/GenBank/DDBJ whole genome shotgun (WGS) entry which is preliminary data.</text>
</comment>
<dbReference type="Gene3D" id="3.90.330.10">
    <property type="entry name" value="Nitrile hydratase alpha /Thiocyanate hydrolase gamma"/>
    <property type="match status" value="2"/>
</dbReference>
<dbReference type="Proteomes" id="UP000004095">
    <property type="component" value="Unassembled WGS sequence"/>
</dbReference>
<dbReference type="RefSeq" id="WP_002699084.1">
    <property type="nucleotide sequence ID" value="NZ_AAWS01000021.1"/>
</dbReference>
<dbReference type="GO" id="GO:0046914">
    <property type="term" value="F:transition metal ion binding"/>
    <property type="evidence" value="ECO:0007669"/>
    <property type="project" value="InterPro"/>
</dbReference>
<evidence type="ECO:0000313" key="2">
    <source>
        <dbReference type="EMBL" id="EAY27729.1"/>
    </source>
</evidence>
<feature type="compositionally biased region" description="Basic residues" evidence="1">
    <location>
        <begin position="159"/>
        <end position="188"/>
    </location>
</feature>
<feature type="compositionally biased region" description="Acidic residues" evidence="1">
    <location>
        <begin position="141"/>
        <end position="152"/>
    </location>
</feature>
<reference evidence="2 3" key="1">
    <citation type="submission" date="2007-01" db="EMBL/GenBank/DDBJ databases">
        <authorList>
            <person name="Haygood M."/>
            <person name="Podell S."/>
            <person name="Anderson C."/>
            <person name="Hopkinson B."/>
            <person name="Roe K."/>
            <person name="Barbeau K."/>
            <person name="Gaasterland T."/>
            <person name="Ferriera S."/>
            <person name="Johnson J."/>
            <person name="Kravitz S."/>
            <person name="Beeson K."/>
            <person name="Sutton G."/>
            <person name="Rogers Y.-H."/>
            <person name="Friedman R."/>
            <person name="Frazier M."/>
            <person name="Venter J.C."/>
        </authorList>
    </citation>
    <scope>NUCLEOTIDE SEQUENCE [LARGE SCALE GENOMIC DNA]</scope>
    <source>
        <strain evidence="2 3">ATCC 23134</strain>
    </source>
</reference>
<dbReference type="AlphaFoldDB" id="A1ZPJ0"/>
<keyword evidence="3" id="KW-1185">Reference proteome</keyword>
<name>A1ZPJ0_MICM2</name>
<evidence type="ECO:0000313" key="3">
    <source>
        <dbReference type="Proteomes" id="UP000004095"/>
    </source>
</evidence>